<keyword evidence="3" id="KW-0539">Nucleus</keyword>
<reference evidence="5" key="1">
    <citation type="submission" date="2024-03" db="EMBL/GenBank/DDBJ databases">
        <title>WGS assembly of Saponaria officinalis var. Norfolk2.</title>
        <authorList>
            <person name="Jenkins J."/>
            <person name="Shu S."/>
            <person name="Grimwood J."/>
            <person name="Barry K."/>
            <person name="Goodstein D."/>
            <person name="Schmutz J."/>
            <person name="Leebens-Mack J."/>
            <person name="Osbourn A."/>
        </authorList>
    </citation>
    <scope>NUCLEOTIDE SEQUENCE [LARGE SCALE GENOMIC DNA]</scope>
    <source>
        <strain evidence="5">JIC</strain>
    </source>
</reference>
<comment type="caution">
    <text evidence="5">The sequence shown here is derived from an EMBL/GenBank/DDBJ whole genome shotgun (WGS) entry which is preliminary data.</text>
</comment>
<dbReference type="AlphaFoldDB" id="A0AAW1HBF8"/>
<dbReference type="Proteomes" id="UP001443914">
    <property type="component" value="Unassembled WGS sequence"/>
</dbReference>
<dbReference type="GO" id="GO:0005634">
    <property type="term" value="C:nucleus"/>
    <property type="evidence" value="ECO:0007669"/>
    <property type="project" value="UniProtKB-SubCell"/>
</dbReference>
<evidence type="ECO:0000256" key="1">
    <source>
        <dbReference type="ARBA" id="ARBA00004123"/>
    </source>
</evidence>
<evidence type="ECO:0000313" key="6">
    <source>
        <dbReference type="Proteomes" id="UP001443914"/>
    </source>
</evidence>
<name>A0AAW1HBF8_SAPOF</name>
<organism evidence="5 6">
    <name type="scientific">Saponaria officinalis</name>
    <name type="common">Common soapwort</name>
    <name type="synonym">Lychnis saponaria</name>
    <dbReference type="NCBI Taxonomy" id="3572"/>
    <lineage>
        <taxon>Eukaryota</taxon>
        <taxon>Viridiplantae</taxon>
        <taxon>Streptophyta</taxon>
        <taxon>Embryophyta</taxon>
        <taxon>Tracheophyta</taxon>
        <taxon>Spermatophyta</taxon>
        <taxon>Magnoliopsida</taxon>
        <taxon>eudicotyledons</taxon>
        <taxon>Gunneridae</taxon>
        <taxon>Pentapetalae</taxon>
        <taxon>Caryophyllales</taxon>
        <taxon>Caryophyllaceae</taxon>
        <taxon>Caryophylleae</taxon>
        <taxon>Saponaria</taxon>
    </lineage>
</organism>
<feature type="region of interest" description="Disordered" evidence="4">
    <location>
        <begin position="1"/>
        <end position="20"/>
    </location>
</feature>
<dbReference type="GO" id="GO:0010112">
    <property type="term" value="P:regulation of systemic acquired resistance"/>
    <property type="evidence" value="ECO:0007669"/>
    <property type="project" value="InterPro"/>
</dbReference>
<dbReference type="InterPro" id="IPR031425">
    <property type="entry name" value="NPR1/NH1-interacting"/>
</dbReference>
<dbReference type="PANTHER" id="PTHR33669:SF26">
    <property type="entry name" value="PROTEIN NIM1-INTERACTING 3"/>
    <property type="match status" value="1"/>
</dbReference>
<evidence type="ECO:0000256" key="4">
    <source>
        <dbReference type="SAM" id="MobiDB-lite"/>
    </source>
</evidence>
<keyword evidence="6" id="KW-1185">Reference proteome</keyword>
<evidence type="ECO:0000256" key="3">
    <source>
        <dbReference type="ARBA" id="ARBA00023242"/>
    </source>
</evidence>
<comment type="subcellular location">
    <subcellularLocation>
        <location evidence="1">Nucleus</location>
    </subcellularLocation>
</comment>
<dbReference type="EMBL" id="JBDFQZ010000012">
    <property type="protein sequence ID" value="KAK9673359.1"/>
    <property type="molecule type" value="Genomic_DNA"/>
</dbReference>
<evidence type="ECO:0000256" key="2">
    <source>
        <dbReference type="ARBA" id="ARBA00009937"/>
    </source>
</evidence>
<proteinExistence type="inferred from homology"/>
<protein>
    <submittedName>
        <fullName evidence="5">Uncharacterized protein</fullName>
    </submittedName>
</protein>
<accession>A0AAW1HBF8</accession>
<comment type="similarity">
    <text evidence="2">Belongs to the NPR1-interactor family.</text>
</comment>
<gene>
    <name evidence="5" type="ORF">RND81_12G162400</name>
</gene>
<dbReference type="Pfam" id="PF15699">
    <property type="entry name" value="NPR1_interact"/>
    <property type="match status" value="1"/>
</dbReference>
<sequence>MTLTMEASERKKRRINADDNDDDDDVKMEKFFALIRKANDIRDQLLGIEPMTRLREKTTTTTTTTTTTLVKKDEKGKGVILQPCFEPEDFGDVGACKNNNNKNNKDVVMVDYIDVVGCSRRSDIRTNHINKPDEHDNINININYNNEDDSDKDKDGRILLDLNLSL</sequence>
<evidence type="ECO:0000313" key="5">
    <source>
        <dbReference type="EMBL" id="KAK9673359.1"/>
    </source>
</evidence>
<dbReference type="PANTHER" id="PTHR33669">
    <property type="entry name" value="PROTEIN NEGATIVE REGULATOR OF RESISTANCE"/>
    <property type="match status" value="1"/>
</dbReference>